<accession>A0AAW9Q575</accession>
<dbReference type="Proteomes" id="UP001336250">
    <property type="component" value="Unassembled WGS sequence"/>
</dbReference>
<evidence type="ECO:0000256" key="1">
    <source>
        <dbReference type="ARBA" id="ARBA00008000"/>
    </source>
</evidence>
<dbReference type="InterPro" id="IPR016170">
    <property type="entry name" value="Cytok_DH_C_sf"/>
</dbReference>
<gene>
    <name evidence="5" type="ORF">V4F39_14600</name>
</gene>
<dbReference type="SUPFAM" id="SSF56176">
    <property type="entry name" value="FAD-binding/transporter-associated domain-like"/>
    <property type="match status" value="1"/>
</dbReference>
<dbReference type="InterPro" id="IPR016164">
    <property type="entry name" value="FAD-linked_Oxase-like_C"/>
</dbReference>
<evidence type="ECO:0000256" key="2">
    <source>
        <dbReference type="ARBA" id="ARBA00022630"/>
    </source>
</evidence>
<keyword evidence="3" id="KW-0274">FAD</keyword>
<dbReference type="GO" id="GO:0004458">
    <property type="term" value="F:D-lactate dehydrogenase (cytochrome) activity"/>
    <property type="evidence" value="ECO:0007669"/>
    <property type="project" value="TreeGrafter"/>
</dbReference>
<dbReference type="InterPro" id="IPR016167">
    <property type="entry name" value="FAD-bd_PCMH_sub1"/>
</dbReference>
<dbReference type="InterPro" id="IPR016171">
    <property type="entry name" value="Vanillyl_alc_oxidase_C-sub2"/>
</dbReference>
<dbReference type="InterPro" id="IPR016169">
    <property type="entry name" value="FAD-bd_PCMH_sub2"/>
</dbReference>
<comment type="caution">
    <text evidence="5">The sequence shown here is derived from an EMBL/GenBank/DDBJ whole genome shotgun (WGS) entry which is preliminary data.</text>
</comment>
<dbReference type="GO" id="GO:0071949">
    <property type="term" value="F:FAD binding"/>
    <property type="evidence" value="ECO:0007669"/>
    <property type="project" value="InterPro"/>
</dbReference>
<evidence type="ECO:0000259" key="4">
    <source>
        <dbReference type="PROSITE" id="PS51387"/>
    </source>
</evidence>
<dbReference type="Pfam" id="PF01565">
    <property type="entry name" value="FAD_binding_4"/>
    <property type="match status" value="1"/>
</dbReference>
<dbReference type="SUPFAM" id="SSF55103">
    <property type="entry name" value="FAD-linked oxidases, C-terminal domain"/>
    <property type="match status" value="1"/>
</dbReference>
<reference evidence="5 6" key="1">
    <citation type="submission" date="2024-02" db="EMBL/GenBank/DDBJ databases">
        <title>Genome sequence of Aquincola sp. MAHUQ-54.</title>
        <authorList>
            <person name="Huq M.A."/>
        </authorList>
    </citation>
    <scope>NUCLEOTIDE SEQUENCE [LARGE SCALE GENOMIC DNA]</scope>
    <source>
        <strain evidence="5 6">MAHUQ-54</strain>
    </source>
</reference>
<protein>
    <submittedName>
        <fullName evidence="5">FAD-binding protein</fullName>
    </submittedName>
</protein>
<sequence length="498" mass="54252">MSATFTPKTVAEVVHLVQWARQTRTPLYPVSRGLNWGYGSSSPVVDGCAVVDLSGMREIRNKTEISARNPVAVIEPGVTQGDLHDHLAEHHPDLTFNVTGSGRQTSVLGNALDRGVGYIGPRKEDIYGLEFVDGQGRVFETGFRRLGEHSPLAHTHPYGLGPMLDGLLSQSNFGIVTSACFRLLPRRPREAAVSFSLREPKDLGAFLDALIAMKREGLLATVTHAGNRARTQATLTYGLSKYLAAECGLRGEALERAAVQALRLVAPYEWTALGSVMGSAGQLRATLKEIDARSRRWARVRVVTEERLRLGYAVLHRLRWLPAARAQAAAIAAIRPLQGLARGVPTDAPIDNLLWKFGRPELPAEHLDRSRCGLLFINPALPADGGFVARLMDELDRLAATFGHTLNTTINIETPTSVVAVINLLFDRADPQAVAQAHRCADALYRCIDASGLSVYRARADMMADVVARNPAYWALVRSLKDVLDPQGVIAPGRYCPA</sequence>
<organism evidence="5 6">
    <name type="scientific">Aquincola agrisoli</name>
    <dbReference type="NCBI Taxonomy" id="3119538"/>
    <lineage>
        <taxon>Bacteria</taxon>
        <taxon>Pseudomonadati</taxon>
        <taxon>Pseudomonadota</taxon>
        <taxon>Betaproteobacteria</taxon>
        <taxon>Burkholderiales</taxon>
        <taxon>Sphaerotilaceae</taxon>
        <taxon>Aquincola</taxon>
    </lineage>
</organism>
<dbReference type="AlphaFoldDB" id="A0AAW9Q575"/>
<evidence type="ECO:0000313" key="6">
    <source>
        <dbReference type="Proteomes" id="UP001336250"/>
    </source>
</evidence>
<keyword evidence="6" id="KW-1185">Reference proteome</keyword>
<dbReference type="InterPro" id="IPR006094">
    <property type="entry name" value="Oxid_FAD_bind_N"/>
</dbReference>
<keyword evidence="2" id="KW-0285">Flavoprotein</keyword>
<proteinExistence type="inferred from homology"/>
<evidence type="ECO:0000313" key="5">
    <source>
        <dbReference type="EMBL" id="MEF7615148.1"/>
    </source>
</evidence>
<dbReference type="GO" id="GO:1903457">
    <property type="term" value="P:lactate catabolic process"/>
    <property type="evidence" value="ECO:0007669"/>
    <property type="project" value="TreeGrafter"/>
</dbReference>
<dbReference type="Gene3D" id="3.30.43.10">
    <property type="entry name" value="Uridine Diphospho-n-acetylenolpyruvylglucosamine Reductase, domain 2"/>
    <property type="match status" value="1"/>
</dbReference>
<dbReference type="Gene3D" id="3.40.462.10">
    <property type="entry name" value="FAD-linked oxidases, C-terminal domain"/>
    <property type="match status" value="1"/>
</dbReference>
<dbReference type="EMBL" id="JAZIBG010000028">
    <property type="protein sequence ID" value="MEF7615148.1"/>
    <property type="molecule type" value="Genomic_DNA"/>
</dbReference>
<dbReference type="PROSITE" id="PS51387">
    <property type="entry name" value="FAD_PCMH"/>
    <property type="match status" value="1"/>
</dbReference>
<comment type="similarity">
    <text evidence="1">Belongs to the FAD-binding oxidoreductase/transferase type 4 family.</text>
</comment>
<name>A0AAW9Q575_9BURK</name>
<dbReference type="InterPro" id="IPR016166">
    <property type="entry name" value="FAD-bd_PCMH"/>
</dbReference>
<dbReference type="InterPro" id="IPR036318">
    <property type="entry name" value="FAD-bd_PCMH-like_sf"/>
</dbReference>
<dbReference type="GO" id="GO:0008720">
    <property type="term" value="F:D-lactate dehydrogenase (NAD+) activity"/>
    <property type="evidence" value="ECO:0007669"/>
    <property type="project" value="TreeGrafter"/>
</dbReference>
<dbReference type="Gene3D" id="1.10.45.10">
    <property type="entry name" value="Vanillyl-alcohol Oxidase, Chain A, domain 4"/>
    <property type="match status" value="1"/>
</dbReference>
<dbReference type="PANTHER" id="PTHR11748:SF111">
    <property type="entry name" value="D-LACTATE DEHYDROGENASE, MITOCHONDRIAL-RELATED"/>
    <property type="match status" value="1"/>
</dbReference>
<dbReference type="Gene3D" id="3.30.465.10">
    <property type="match status" value="1"/>
</dbReference>
<dbReference type="PANTHER" id="PTHR11748">
    <property type="entry name" value="D-LACTATE DEHYDROGENASE"/>
    <property type="match status" value="1"/>
</dbReference>
<evidence type="ECO:0000256" key="3">
    <source>
        <dbReference type="ARBA" id="ARBA00022827"/>
    </source>
</evidence>
<feature type="domain" description="FAD-binding PCMH-type" evidence="4">
    <location>
        <begin position="1"/>
        <end position="186"/>
    </location>
</feature>